<protein>
    <submittedName>
        <fullName evidence="2">Uncharacterized protein</fullName>
    </submittedName>
</protein>
<feature type="region of interest" description="Disordered" evidence="1">
    <location>
        <begin position="71"/>
        <end position="93"/>
    </location>
</feature>
<dbReference type="AlphaFoldDB" id="A0AAV9TCG2"/>
<gene>
    <name evidence="2" type="ORF">QIS74_06283</name>
</gene>
<sequence>MRKIALLLFGHGPKLRQGYEEGLDMMKKVEEVESRLMGDGHKKTRRTRFELLDMHKRANVPDEALDLRARLQRSSAKKADKEANNREDRKPPGKSLWEWRTLAFITGAIFGIGAVIKRYELSGVRLGIMLSGLMFGGTRFGA</sequence>
<feature type="compositionally biased region" description="Basic and acidic residues" evidence="1">
    <location>
        <begin position="77"/>
        <end position="91"/>
    </location>
</feature>
<dbReference type="Proteomes" id="UP001327957">
    <property type="component" value="Unassembled WGS sequence"/>
</dbReference>
<comment type="caution">
    <text evidence="2">The sequence shown here is derived from an EMBL/GenBank/DDBJ whole genome shotgun (WGS) entry which is preliminary data.</text>
</comment>
<accession>A0AAV9TCG2</accession>
<dbReference type="EMBL" id="JASAOK010000033">
    <property type="protein sequence ID" value="KAK6218403.1"/>
    <property type="molecule type" value="Genomic_DNA"/>
</dbReference>
<keyword evidence="3" id="KW-1185">Reference proteome</keyword>
<reference evidence="2 3" key="1">
    <citation type="submission" date="2023-04" db="EMBL/GenBank/DDBJ databases">
        <title>Colletotrichum tabacum stain YC1 causing leaf anthracnose on Nicotiana tabacum(L.) cv.</title>
        <authorList>
            <person name="Ji Z."/>
            <person name="Wang M."/>
            <person name="Zhang J."/>
            <person name="Wang N."/>
            <person name="Zhou Z."/>
        </authorList>
    </citation>
    <scope>NUCLEOTIDE SEQUENCE [LARGE SCALE GENOMIC DNA]</scope>
    <source>
        <strain evidence="2 3">YC1</strain>
    </source>
</reference>
<name>A0AAV9TCG2_9PEZI</name>
<evidence type="ECO:0000256" key="1">
    <source>
        <dbReference type="SAM" id="MobiDB-lite"/>
    </source>
</evidence>
<evidence type="ECO:0000313" key="3">
    <source>
        <dbReference type="Proteomes" id="UP001327957"/>
    </source>
</evidence>
<proteinExistence type="predicted"/>
<evidence type="ECO:0000313" key="2">
    <source>
        <dbReference type="EMBL" id="KAK6218403.1"/>
    </source>
</evidence>
<organism evidence="2 3">
    <name type="scientific">Colletotrichum tabaci</name>
    <dbReference type="NCBI Taxonomy" id="1209068"/>
    <lineage>
        <taxon>Eukaryota</taxon>
        <taxon>Fungi</taxon>
        <taxon>Dikarya</taxon>
        <taxon>Ascomycota</taxon>
        <taxon>Pezizomycotina</taxon>
        <taxon>Sordariomycetes</taxon>
        <taxon>Hypocreomycetidae</taxon>
        <taxon>Glomerellales</taxon>
        <taxon>Glomerellaceae</taxon>
        <taxon>Colletotrichum</taxon>
        <taxon>Colletotrichum destructivum species complex</taxon>
    </lineage>
</organism>